<dbReference type="InterPro" id="IPR000157">
    <property type="entry name" value="TIR_dom"/>
</dbReference>
<protein>
    <recommendedName>
        <fullName evidence="1">TIR domain-containing protein</fullName>
    </recommendedName>
</protein>
<dbReference type="AlphaFoldDB" id="A0A564ZGL0"/>
<dbReference type="InterPro" id="IPR035897">
    <property type="entry name" value="Toll_tir_struct_dom_sf"/>
</dbReference>
<feature type="domain" description="TIR" evidence="1">
    <location>
        <begin position="1"/>
        <end position="131"/>
    </location>
</feature>
<sequence>MLVFLSWSGDRSKAVAEALAAWLGQVVQAVEPWLSRDIAKGTRWGSEVADRLEKSRVGIVCLTPENLDAPWILFEAGALSKTNDAYVCTLLFDLKPADVEEPLAQFQHTLAARDDLKRLIQDINQAVGLAGEKGLTNAVLDEVFETNWPRLATKLDQIRSQTSAPTEKIRTERELLEDVLEILRRQERRSAPDRASRRWTTSPFELLSPRENDANLRGLLDFRAHSPSQERTSES</sequence>
<proteinExistence type="predicted"/>
<evidence type="ECO:0000313" key="3">
    <source>
        <dbReference type="Proteomes" id="UP000334340"/>
    </source>
</evidence>
<dbReference type="Proteomes" id="UP000334340">
    <property type="component" value="Unassembled WGS sequence"/>
</dbReference>
<keyword evidence="3" id="KW-1185">Reference proteome</keyword>
<reference evidence="2 3" key="1">
    <citation type="submission" date="2019-07" db="EMBL/GenBank/DDBJ databases">
        <authorList>
            <person name="Cremers G."/>
        </authorList>
    </citation>
    <scope>NUCLEOTIDE SEQUENCE [LARGE SCALE GENOMIC DNA]</scope>
</reference>
<dbReference type="EMBL" id="CABIKM010000011">
    <property type="protein sequence ID" value="VUZ84266.1"/>
    <property type="molecule type" value="Genomic_DNA"/>
</dbReference>
<dbReference type="SUPFAM" id="SSF52200">
    <property type="entry name" value="Toll/Interleukin receptor TIR domain"/>
    <property type="match status" value="1"/>
</dbReference>
<accession>A0A564ZGL0</accession>
<organism evidence="2 3">
    <name type="scientific">Candidatus Methylomirabilis lanthanidiphila</name>
    <dbReference type="NCBI Taxonomy" id="2211376"/>
    <lineage>
        <taxon>Bacteria</taxon>
        <taxon>Candidatus Methylomirabilota</taxon>
        <taxon>Candidatus Methylomirabilia</taxon>
        <taxon>Candidatus Methylomirabilales</taxon>
        <taxon>Candidatus Methylomirabilaceae</taxon>
        <taxon>Candidatus Methylomirabilis</taxon>
    </lineage>
</organism>
<name>A0A564ZGL0_9BACT</name>
<dbReference type="Pfam" id="PF13676">
    <property type="entry name" value="TIR_2"/>
    <property type="match status" value="1"/>
</dbReference>
<gene>
    <name evidence="2" type="ORF">MELA_00637</name>
</gene>
<evidence type="ECO:0000259" key="1">
    <source>
        <dbReference type="PROSITE" id="PS50104"/>
    </source>
</evidence>
<dbReference type="PROSITE" id="PS50104">
    <property type="entry name" value="TIR"/>
    <property type="match status" value="1"/>
</dbReference>
<dbReference type="Gene3D" id="3.40.50.10140">
    <property type="entry name" value="Toll/interleukin-1 receptor homology (TIR) domain"/>
    <property type="match status" value="1"/>
</dbReference>
<dbReference type="GO" id="GO:0007165">
    <property type="term" value="P:signal transduction"/>
    <property type="evidence" value="ECO:0007669"/>
    <property type="project" value="InterPro"/>
</dbReference>
<evidence type="ECO:0000313" key="2">
    <source>
        <dbReference type="EMBL" id="VUZ84266.1"/>
    </source>
</evidence>